<dbReference type="SUPFAM" id="SSF52540">
    <property type="entry name" value="P-loop containing nucleoside triphosphate hydrolases"/>
    <property type="match status" value="1"/>
</dbReference>
<dbReference type="AlphaFoldDB" id="A0A0F9S5Q6"/>
<proteinExistence type="predicted"/>
<comment type="caution">
    <text evidence="1">The sequence shown here is derived from an EMBL/GenBank/DDBJ whole genome shotgun (WGS) entry which is preliminary data.</text>
</comment>
<accession>A0A0F9S5Q6</accession>
<dbReference type="EMBL" id="LAZR01000798">
    <property type="protein sequence ID" value="KKN57577.1"/>
    <property type="molecule type" value="Genomic_DNA"/>
</dbReference>
<sequence length="296" mass="33796">MIRDDTEGISYKQVHEEIDQFLDLVDGHTFTKPKLDREFNYASRKAKRYSWQVLDVYVKDGTLERVGADKFRQVDNSVAEVDWQKADTENLIKLVWPMDLQKYIKIYPRTIAIIAGVPGSGKTAFMENFAVRNMEHPMGLTLFNNDMSPEEIKERLDNTGVFIPNPPPFKIFDRDCNFGDVVIPTGINVIDYLDLNSDLYRIGDEIETIYRKLTTGMALIGIQKKAGQQIGLGGVFSLKRSKLYLTLDTVTDSGELMHKLTIVKARGRANPRMNPNGLEIRFKLIQGIKFWVKQVG</sequence>
<reference evidence="1" key="1">
    <citation type="journal article" date="2015" name="Nature">
        <title>Complex archaea that bridge the gap between prokaryotes and eukaryotes.</title>
        <authorList>
            <person name="Spang A."/>
            <person name="Saw J.H."/>
            <person name="Jorgensen S.L."/>
            <person name="Zaremba-Niedzwiedzka K."/>
            <person name="Martijn J."/>
            <person name="Lind A.E."/>
            <person name="van Eijk R."/>
            <person name="Schleper C."/>
            <person name="Guy L."/>
            <person name="Ettema T.J."/>
        </authorList>
    </citation>
    <scope>NUCLEOTIDE SEQUENCE</scope>
</reference>
<evidence type="ECO:0000313" key="1">
    <source>
        <dbReference type="EMBL" id="KKN57577.1"/>
    </source>
</evidence>
<protein>
    <submittedName>
        <fullName evidence="1">Uncharacterized protein</fullName>
    </submittedName>
</protein>
<dbReference type="InterPro" id="IPR027417">
    <property type="entry name" value="P-loop_NTPase"/>
</dbReference>
<name>A0A0F9S5Q6_9ZZZZ</name>
<gene>
    <name evidence="1" type="ORF">LCGC14_0561230</name>
</gene>
<dbReference type="Gene3D" id="3.40.50.300">
    <property type="entry name" value="P-loop containing nucleotide triphosphate hydrolases"/>
    <property type="match status" value="1"/>
</dbReference>
<organism evidence="1">
    <name type="scientific">marine sediment metagenome</name>
    <dbReference type="NCBI Taxonomy" id="412755"/>
    <lineage>
        <taxon>unclassified sequences</taxon>
        <taxon>metagenomes</taxon>
        <taxon>ecological metagenomes</taxon>
    </lineage>
</organism>